<accession>A0A550CBR1</accession>
<feature type="domain" description="RRM" evidence="4">
    <location>
        <begin position="112"/>
        <end position="189"/>
    </location>
</feature>
<dbReference type="Proteomes" id="UP000320762">
    <property type="component" value="Unassembled WGS sequence"/>
</dbReference>
<dbReference type="PANTHER" id="PTHR48025">
    <property type="entry name" value="OS02G0815200 PROTEIN"/>
    <property type="match status" value="1"/>
</dbReference>
<keyword evidence="1 2" id="KW-0694">RNA-binding</keyword>
<dbReference type="InterPro" id="IPR012677">
    <property type="entry name" value="Nucleotide-bd_a/b_plait_sf"/>
</dbReference>
<dbReference type="CDD" id="cd00590">
    <property type="entry name" value="RRM_SF"/>
    <property type="match status" value="2"/>
</dbReference>
<dbReference type="InterPro" id="IPR035979">
    <property type="entry name" value="RBD_domain_sf"/>
</dbReference>
<feature type="compositionally biased region" description="Polar residues" evidence="3">
    <location>
        <begin position="295"/>
        <end position="304"/>
    </location>
</feature>
<proteinExistence type="predicted"/>
<evidence type="ECO:0000256" key="1">
    <source>
        <dbReference type="ARBA" id="ARBA00022884"/>
    </source>
</evidence>
<sequence length="432" mass="47108">MNNYDAPKVPPNSVFKFKPDPNFVKVENIPKDVDKQEILALFNALIGDVRSAEEQKDARGVTYMQLSFYNRDAAKKALCMNGYTVSGTALLVTQIPTFDSQSMHSKQSDARRNLYVLGLPFALTKSEFAAIFSKYGTVAHCVILATVDNASRRRGFVVMSSHEEAKNAMANLSRTQIKGHTLDISWAVVQRSQGFLDGGDRAVFMADNAESRSPSMTSETEKEVPETVIVKEIDVIPPQLSLSSDLGALELSLTPTTTILVSNLPSVLFSQPADLRPLLCPFGTIKNLKLIPSPSEDNNANTPDSDAGTKEKTTTVLVEYHHPAEAEDAHRTLRGQSYAQFSLEVLFLRPTPPLVTDGYSARFSKPMIKHSATGPTPSPHTPYACVHSPATFVNSSAAFVNRRMPVLPTLPTPGGQLVYPAFAPMPATYAGF</sequence>
<dbReference type="InterPro" id="IPR050502">
    <property type="entry name" value="Euk_RNA-bind_prot"/>
</dbReference>
<dbReference type="EMBL" id="VDMD01000013">
    <property type="protein sequence ID" value="TRM62241.1"/>
    <property type="molecule type" value="Genomic_DNA"/>
</dbReference>
<protein>
    <recommendedName>
        <fullName evidence="4">RRM domain-containing protein</fullName>
    </recommendedName>
</protein>
<dbReference type="InterPro" id="IPR000504">
    <property type="entry name" value="RRM_dom"/>
</dbReference>
<dbReference type="OrthoDB" id="6159137at2759"/>
<evidence type="ECO:0000259" key="4">
    <source>
        <dbReference type="PROSITE" id="PS50102"/>
    </source>
</evidence>
<dbReference type="Pfam" id="PF00076">
    <property type="entry name" value="RRM_1"/>
    <property type="match status" value="2"/>
</dbReference>
<keyword evidence="6" id="KW-1185">Reference proteome</keyword>
<dbReference type="STRING" id="97359.A0A550CBR1"/>
<evidence type="ECO:0000313" key="5">
    <source>
        <dbReference type="EMBL" id="TRM62241.1"/>
    </source>
</evidence>
<dbReference type="Gene3D" id="3.30.70.330">
    <property type="match status" value="3"/>
</dbReference>
<dbReference type="SUPFAM" id="SSF54928">
    <property type="entry name" value="RNA-binding domain, RBD"/>
    <property type="match status" value="2"/>
</dbReference>
<feature type="domain" description="RRM" evidence="4">
    <location>
        <begin position="257"/>
        <end position="350"/>
    </location>
</feature>
<dbReference type="PROSITE" id="PS50102">
    <property type="entry name" value="RRM"/>
    <property type="match status" value="3"/>
</dbReference>
<comment type="caution">
    <text evidence="5">The sequence shown here is derived from an EMBL/GenBank/DDBJ whole genome shotgun (WGS) entry which is preliminary data.</text>
</comment>
<organism evidence="5 6">
    <name type="scientific">Schizophyllum amplum</name>
    <dbReference type="NCBI Taxonomy" id="97359"/>
    <lineage>
        <taxon>Eukaryota</taxon>
        <taxon>Fungi</taxon>
        <taxon>Dikarya</taxon>
        <taxon>Basidiomycota</taxon>
        <taxon>Agaricomycotina</taxon>
        <taxon>Agaricomycetes</taxon>
        <taxon>Agaricomycetidae</taxon>
        <taxon>Agaricales</taxon>
        <taxon>Schizophyllaceae</taxon>
        <taxon>Schizophyllum</taxon>
    </lineage>
</organism>
<name>A0A550CBR1_9AGAR</name>
<dbReference type="GO" id="GO:0005634">
    <property type="term" value="C:nucleus"/>
    <property type="evidence" value="ECO:0007669"/>
    <property type="project" value="TreeGrafter"/>
</dbReference>
<feature type="domain" description="RRM" evidence="4">
    <location>
        <begin position="22"/>
        <end position="97"/>
    </location>
</feature>
<reference evidence="5 6" key="1">
    <citation type="journal article" date="2019" name="New Phytol.">
        <title>Comparative genomics reveals unique wood-decay strategies and fruiting body development in the Schizophyllaceae.</title>
        <authorList>
            <person name="Almasi E."/>
            <person name="Sahu N."/>
            <person name="Krizsan K."/>
            <person name="Balint B."/>
            <person name="Kovacs G.M."/>
            <person name="Kiss B."/>
            <person name="Cseklye J."/>
            <person name="Drula E."/>
            <person name="Henrissat B."/>
            <person name="Nagy I."/>
            <person name="Chovatia M."/>
            <person name="Adam C."/>
            <person name="LaButti K."/>
            <person name="Lipzen A."/>
            <person name="Riley R."/>
            <person name="Grigoriev I.V."/>
            <person name="Nagy L.G."/>
        </authorList>
    </citation>
    <scope>NUCLEOTIDE SEQUENCE [LARGE SCALE GENOMIC DNA]</scope>
    <source>
        <strain evidence="5 6">NL-1724</strain>
    </source>
</reference>
<evidence type="ECO:0000313" key="6">
    <source>
        <dbReference type="Proteomes" id="UP000320762"/>
    </source>
</evidence>
<dbReference type="PANTHER" id="PTHR48025:SF1">
    <property type="entry name" value="RRM DOMAIN-CONTAINING PROTEIN"/>
    <property type="match status" value="1"/>
</dbReference>
<dbReference type="GO" id="GO:0003729">
    <property type="term" value="F:mRNA binding"/>
    <property type="evidence" value="ECO:0007669"/>
    <property type="project" value="TreeGrafter"/>
</dbReference>
<feature type="region of interest" description="Disordered" evidence="3">
    <location>
        <begin position="291"/>
        <end position="310"/>
    </location>
</feature>
<dbReference type="SMART" id="SM00360">
    <property type="entry name" value="RRM"/>
    <property type="match status" value="3"/>
</dbReference>
<evidence type="ECO:0000256" key="3">
    <source>
        <dbReference type="SAM" id="MobiDB-lite"/>
    </source>
</evidence>
<gene>
    <name evidence="5" type="ORF">BD626DRAFT_498594</name>
</gene>
<evidence type="ECO:0000256" key="2">
    <source>
        <dbReference type="PROSITE-ProRule" id="PRU00176"/>
    </source>
</evidence>
<dbReference type="AlphaFoldDB" id="A0A550CBR1"/>